<feature type="compositionally biased region" description="Polar residues" evidence="10">
    <location>
        <begin position="193"/>
        <end position="202"/>
    </location>
</feature>
<feature type="domain" description="CFEM" evidence="12">
    <location>
        <begin position="1"/>
        <end position="108"/>
    </location>
</feature>
<keyword evidence="8" id="KW-0449">Lipoprotein</keyword>
<feature type="compositionally biased region" description="Low complexity" evidence="10">
    <location>
        <begin position="143"/>
        <end position="192"/>
    </location>
</feature>
<sequence>MKTTSTAAAGVLALAALVSAQSRCAIECFQSVITEHPPLTCTEENMYLCFCKSTELQNYFIDCAYDSCATDSEAAIQFGVGLCSELGAPITVTPRVSTTAVAVPTTTPAGVETTSEAPAAPTTTPAGQTLITTTSPAAQPTESEAGAESSAASEPSPSSEGSYPVPSGGAQSSSSAAAHASSSAPVVAPSASTNGTAAPSTTPVPAGAAFTGASGLVAAGVAVLAALF</sequence>
<reference evidence="13" key="1">
    <citation type="journal article" date="2021" name="Nat. Commun.">
        <title>Genetic determinants of endophytism in the Arabidopsis root mycobiome.</title>
        <authorList>
            <person name="Mesny F."/>
            <person name="Miyauchi S."/>
            <person name="Thiergart T."/>
            <person name="Pickel B."/>
            <person name="Atanasova L."/>
            <person name="Karlsson M."/>
            <person name="Huettel B."/>
            <person name="Barry K.W."/>
            <person name="Haridas S."/>
            <person name="Chen C."/>
            <person name="Bauer D."/>
            <person name="Andreopoulos W."/>
            <person name="Pangilinan J."/>
            <person name="LaButti K."/>
            <person name="Riley R."/>
            <person name="Lipzen A."/>
            <person name="Clum A."/>
            <person name="Drula E."/>
            <person name="Henrissat B."/>
            <person name="Kohler A."/>
            <person name="Grigoriev I.V."/>
            <person name="Martin F.M."/>
            <person name="Hacquard S."/>
        </authorList>
    </citation>
    <scope>NUCLEOTIDE SEQUENCE</scope>
    <source>
        <strain evidence="13">MPI-CAGE-AT-0016</strain>
    </source>
</reference>
<dbReference type="Pfam" id="PF05730">
    <property type="entry name" value="CFEM"/>
    <property type="match status" value="1"/>
</dbReference>
<feature type="chain" id="PRO_5035455028" description="CFEM domain-containing protein" evidence="11">
    <location>
        <begin position="21"/>
        <end position="228"/>
    </location>
</feature>
<feature type="region of interest" description="Disordered" evidence="10">
    <location>
        <begin position="106"/>
        <end position="202"/>
    </location>
</feature>
<accession>A0A8K0WXV9</accession>
<dbReference type="OrthoDB" id="4850952at2759"/>
<dbReference type="PROSITE" id="PS52012">
    <property type="entry name" value="CFEM"/>
    <property type="match status" value="1"/>
</dbReference>
<evidence type="ECO:0000256" key="10">
    <source>
        <dbReference type="SAM" id="MobiDB-lite"/>
    </source>
</evidence>
<comment type="caution">
    <text evidence="13">The sequence shown here is derived from an EMBL/GenBank/DDBJ whole genome shotgun (WGS) entry which is preliminary data.</text>
</comment>
<evidence type="ECO:0000256" key="5">
    <source>
        <dbReference type="ARBA" id="ARBA00022622"/>
    </source>
</evidence>
<gene>
    <name evidence="13" type="ORF">B0T11DRAFT_359939</name>
</gene>
<keyword evidence="5" id="KW-0472">Membrane</keyword>
<dbReference type="GO" id="GO:0098552">
    <property type="term" value="C:side of membrane"/>
    <property type="evidence" value="ECO:0007669"/>
    <property type="project" value="UniProtKB-KW"/>
</dbReference>
<dbReference type="AlphaFoldDB" id="A0A8K0WXV9"/>
<proteinExistence type="inferred from homology"/>
<keyword evidence="4" id="KW-0964">Secreted</keyword>
<evidence type="ECO:0000256" key="2">
    <source>
        <dbReference type="ARBA" id="ARBA00004613"/>
    </source>
</evidence>
<evidence type="ECO:0000256" key="3">
    <source>
        <dbReference type="ARBA" id="ARBA00010031"/>
    </source>
</evidence>
<comment type="similarity">
    <text evidence="3">Belongs to the RBT5 family.</text>
</comment>
<evidence type="ECO:0000313" key="13">
    <source>
        <dbReference type="EMBL" id="KAH7347506.1"/>
    </source>
</evidence>
<feature type="signal peptide" evidence="11">
    <location>
        <begin position="1"/>
        <end position="20"/>
    </location>
</feature>
<dbReference type="EMBL" id="JAGPXD010000007">
    <property type="protein sequence ID" value="KAH7347506.1"/>
    <property type="molecule type" value="Genomic_DNA"/>
</dbReference>
<evidence type="ECO:0000256" key="6">
    <source>
        <dbReference type="ARBA" id="ARBA00022729"/>
    </source>
</evidence>
<evidence type="ECO:0000313" key="14">
    <source>
        <dbReference type="Proteomes" id="UP000813385"/>
    </source>
</evidence>
<feature type="compositionally biased region" description="Polar residues" evidence="10">
    <location>
        <begin position="127"/>
        <end position="142"/>
    </location>
</feature>
<evidence type="ECO:0000256" key="8">
    <source>
        <dbReference type="ARBA" id="ARBA00023288"/>
    </source>
</evidence>
<keyword evidence="6 11" id="KW-0732">Signal</keyword>
<keyword evidence="7" id="KW-1015">Disulfide bond</keyword>
<dbReference type="InterPro" id="IPR008427">
    <property type="entry name" value="Extracellular_membr_CFEM_dom"/>
</dbReference>
<evidence type="ECO:0000256" key="1">
    <source>
        <dbReference type="ARBA" id="ARBA00004589"/>
    </source>
</evidence>
<keyword evidence="5" id="KW-0325">Glycoprotein</keyword>
<evidence type="ECO:0000256" key="4">
    <source>
        <dbReference type="ARBA" id="ARBA00022525"/>
    </source>
</evidence>
<feature type="compositionally biased region" description="Low complexity" evidence="10">
    <location>
        <begin position="106"/>
        <end position="126"/>
    </location>
</feature>
<protein>
    <recommendedName>
        <fullName evidence="12">CFEM domain-containing protein</fullName>
    </recommendedName>
</protein>
<organism evidence="13 14">
    <name type="scientific">Plectosphaerella cucumerina</name>
    <dbReference type="NCBI Taxonomy" id="40658"/>
    <lineage>
        <taxon>Eukaryota</taxon>
        <taxon>Fungi</taxon>
        <taxon>Dikarya</taxon>
        <taxon>Ascomycota</taxon>
        <taxon>Pezizomycotina</taxon>
        <taxon>Sordariomycetes</taxon>
        <taxon>Hypocreomycetidae</taxon>
        <taxon>Glomerellales</taxon>
        <taxon>Plectosphaerellaceae</taxon>
        <taxon>Plectosphaerella</taxon>
    </lineage>
</organism>
<comment type="subcellular location">
    <subcellularLocation>
        <location evidence="1">Membrane</location>
        <topology evidence="1">Lipid-anchor</topology>
        <topology evidence="1">GPI-anchor</topology>
    </subcellularLocation>
    <subcellularLocation>
        <location evidence="2">Secreted</location>
    </subcellularLocation>
</comment>
<evidence type="ECO:0000256" key="7">
    <source>
        <dbReference type="ARBA" id="ARBA00023157"/>
    </source>
</evidence>
<evidence type="ECO:0000256" key="11">
    <source>
        <dbReference type="SAM" id="SignalP"/>
    </source>
</evidence>
<comment type="caution">
    <text evidence="9">Lacks conserved residue(s) required for the propagation of feature annotation.</text>
</comment>
<evidence type="ECO:0000256" key="9">
    <source>
        <dbReference type="PROSITE-ProRule" id="PRU01356"/>
    </source>
</evidence>
<evidence type="ECO:0000259" key="12">
    <source>
        <dbReference type="PROSITE" id="PS52012"/>
    </source>
</evidence>
<dbReference type="Proteomes" id="UP000813385">
    <property type="component" value="Unassembled WGS sequence"/>
</dbReference>
<dbReference type="GO" id="GO:0005576">
    <property type="term" value="C:extracellular region"/>
    <property type="evidence" value="ECO:0007669"/>
    <property type="project" value="UniProtKB-SubCell"/>
</dbReference>
<keyword evidence="14" id="KW-1185">Reference proteome</keyword>
<name>A0A8K0WXV9_9PEZI</name>
<keyword evidence="5" id="KW-0336">GPI-anchor</keyword>